<evidence type="ECO:0000313" key="2">
    <source>
        <dbReference type="Proteomes" id="UP001530400"/>
    </source>
</evidence>
<proteinExistence type="predicted"/>
<accession>A0ABD3PEI9</accession>
<dbReference type="InterPro" id="IPR036770">
    <property type="entry name" value="Ankyrin_rpt-contain_sf"/>
</dbReference>
<sequence>MSSPLMTWDNFSRSLELPTELEQVNVILDRQRGYEASLTNGDIFLSRTDLRMHIDRCRLDARVKLQELYSQAHMVDPNALPDLILHAAAWLKVSPHNTNQLVKDYPDLVRHRDGNGSLPLHTCVRSVGDDHCERLGPFLDLFPEAAQCLDGDGILPLHCALICGADCRVVRMLLECYMDACKYIFPPSSPVKKEFVKYIGMLPVHLAFCCSSVDVIYCLLLQSPEVLSEAGNGN</sequence>
<dbReference type="SUPFAM" id="SSF48403">
    <property type="entry name" value="Ankyrin repeat"/>
    <property type="match status" value="1"/>
</dbReference>
<dbReference type="Gene3D" id="1.25.40.20">
    <property type="entry name" value="Ankyrin repeat-containing domain"/>
    <property type="match status" value="1"/>
</dbReference>
<name>A0ABD3PEI9_9STRA</name>
<evidence type="ECO:0008006" key="3">
    <source>
        <dbReference type="Google" id="ProtNLM"/>
    </source>
</evidence>
<comment type="caution">
    <text evidence="1">The sequence shown here is derived from an EMBL/GenBank/DDBJ whole genome shotgun (WGS) entry which is preliminary data.</text>
</comment>
<keyword evidence="2" id="KW-1185">Reference proteome</keyword>
<protein>
    <recommendedName>
        <fullName evidence="3">Ankyrin repeat protein</fullName>
    </recommendedName>
</protein>
<dbReference type="EMBL" id="JALLPJ020000647">
    <property type="protein sequence ID" value="KAL3786473.1"/>
    <property type="molecule type" value="Genomic_DNA"/>
</dbReference>
<evidence type="ECO:0000313" key="1">
    <source>
        <dbReference type="EMBL" id="KAL3786473.1"/>
    </source>
</evidence>
<dbReference type="Proteomes" id="UP001530400">
    <property type="component" value="Unassembled WGS sequence"/>
</dbReference>
<reference evidence="1 2" key="1">
    <citation type="submission" date="2024-10" db="EMBL/GenBank/DDBJ databases">
        <title>Updated reference genomes for cyclostephanoid diatoms.</title>
        <authorList>
            <person name="Roberts W.R."/>
            <person name="Alverson A.J."/>
        </authorList>
    </citation>
    <scope>NUCLEOTIDE SEQUENCE [LARGE SCALE GENOMIC DNA]</scope>
    <source>
        <strain evidence="1 2">AJA010-31</strain>
    </source>
</reference>
<dbReference type="AlphaFoldDB" id="A0ABD3PEI9"/>
<organism evidence="1 2">
    <name type="scientific">Cyclotella atomus</name>
    <dbReference type="NCBI Taxonomy" id="382360"/>
    <lineage>
        <taxon>Eukaryota</taxon>
        <taxon>Sar</taxon>
        <taxon>Stramenopiles</taxon>
        <taxon>Ochrophyta</taxon>
        <taxon>Bacillariophyta</taxon>
        <taxon>Coscinodiscophyceae</taxon>
        <taxon>Thalassiosirophycidae</taxon>
        <taxon>Stephanodiscales</taxon>
        <taxon>Stephanodiscaceae</taxon>
        <taxon>Cyclotella</taxon>
    </lineage>
</organism>
<gene>
    <name evidence="1" type="ORF">ACHAWO_006089</name>
</gene>